<dbReference type="AlphaFoldDB" id="X1E1N3"/>
<protein>
    <submittedName>
        <fullName evidence="1">Uncharacterized protein</fullName>
    </submittedName>
</protein>
<proteinExistence type="predicted"/>
<gene>
    <name evidence="1" type="ORF">S03H2_00519</name>
    <name evidence="2" type="ORF">S03H2_00521</name>
</gene>
<comment type="caution">
    <text evidence="1">The sequence shown here is derived from an EMBL/GenBank/DDBJ whole genome shotgun (WGS) entry which is preliminary data.</text>
</comment>
<organism evidence="1">
    <name type="scientific">marine sediment metagenome</name>
    <dbReference type="NCBI Taxonomy" id="412755"/>
    <lineage>
        <taxon>unclassified sequences</taxon>
        <taxon>metagenomes</taxon>
        <taxon>ecological metagenomes</taxon>
    </lineage>
</organism>
<accession>X1E1N3</accession>
<dbReference type="EMBL" id="BARU01000105">
    <property type="protein sequence ID" value="GAH27189.1"/>
    <property type="molecule type" value="Genomic_DNA"/>
</dbReference>
<sequence length="93" mass="10575">MIATWEYYSSKKDIRFGDATIKKFNQQKAGKLCWYLAKERCKDLDLLEGSGSVFEKMGYSRGIKRFLNTPSVLKKFIYGSAETRGPQATAHAV</sequence>
<name>X1E1N3_9ZZZZ</name>
<reference evidence="1" key="1">
    <citation type="journal article" date="2014" name="Front. Microbiol.">
        <title>High frequency of phylogenetically diverse reductive dehalogenase-homologous genes in deep subseafloor sedimentary metagenomes.</title>
        <authorList>
            <person name="Kawai M."/>
            <person name="Futagami T."/>
            <person name="Toyoda A."/>
            <person name="Takaki Y."/>
            <person name="Nishi S."/>
            <person name="Hori S."/>
            <person name="Arai W."/>
            <person name="Tsubouchi T."/>
            <person name="Morono Y."/>
            <person name="Uchiyama I."/>
            <person name="Ito T."/>
            <person name="Fujiyama A."/>
            <person name="Inagaki F."/>
            <person name="Takami H."/>
        </authorList>
    </citation>
    <scope>NUCLEOTIDE SEQUENCE</scope>
    <source>
        <strain evidence="1">Expedition CK06-06</strain>
    </source>
</reference>
<evidence type="ECO:0000313" key="1">
    <source>
        <dbReference type="EMBL" id="GAH27181.1"/>
    </source>
</evidence>
<evidence type="ECO:0000313" key="2">
    <source>
        <dbReference type="EMBL" id="GAH27189.1"/>
    </source>
</evidence>
<dbReference type="EMBL" id="BARU01000105">
    <property type="protein sequence ID" value="GAH27181.1"/>
    <property type="molecule type" value="Genomic_DNA"/>
</dbReference>